<protein>
    <submittedName>
        <fullName evidence="1">Calcineurin-like phosphoesterase superfamily protein</fullName>
    </submittedName>
</protein>
<gene>
    <name evidence="1" type="ORF">SAMN02745165_01649</name>
</gene>
<dbReference type="InterPro" id="IPR029052">
    <property type="entry name" value="Metallo-depent_PP-like"/>
</dbReference>
<sequence>MKEIFLTADHHFGHEKILEYEPEKRGRFSSIEEHDEFLIEQWNSVVRPVDTVIHLGDISFGKQGFNCVRRLNGYKKLILGNHDNLDTQEYLQVFAKLHGSLFFKGAALLTHVPVHPQQLNHRFAFNIHGHLHGRGGIDDQRYIDVGIDAWDFRPVAWSELKKIIEEKL</sequence>
<dbReference type="OrthoDB" id="5380073at2"/>
<dbReference type="STRING" id="1122189.SAMN02745165_01649"/>
<name>A0A1M6H1G2_MALRU</name>
<evidence type="ECO:0000313" key="1">
    <source>
        <dbReference type="EMBL" id="SHJ15992.1"/>
    </source>
</evidence>
<keyword evidence="2" id="KW-1185">Reference proteome</keyword>
<evidence type="ECO:0000313" key="2">
    <source>
        <dbReference type="Proteomes" id="UP000184171"/>
    </source>
</evidence>
<dbReference type="Proteomes" id="UP000184171">
    <property type="component" value="Unassembled WGS sequence"/>
</dbReference>
<dbReference type="RefSeq" id="WP_072907746.1">
    <property type="nucleotide sequence ID" value="NZ_FQZT01000005.1"/>
</dbReference>
<dbReference type="SUPFAM" id="SSF56300">
    <property type="entry name" value="Metallo-dependent phosphatases"/>
    <property type="match status" value="1"/>
</dbReference>
<accession>A0A1M6H1G2</accession>
<proteinExistence type="predicted"/>
<reference evidence="1 2" key="1">
    <citation type="submission" date="2016-11" db="EMBL/GenBank/DDBJ databases">
        <authorList>
            <person name="Jaros S."/>
            <person name="Januszkiewicz K."/>
            <person name="Wedrychowicz H."/>
        </authorList>
    </citation>
    <scope>NUCLEOTIDE SEQUENCE [LARGE SCALE GENOMIC DNA]</scope>
    <source>
        <strain evidence="1 2">DSM 5091</strain>
    </source>
</reference>
<dbReference type="EMBL" id="FQZT01000005">
    <property type="protein sequence ID" value="SHJ15992.1"/>
    <property type="molecule type" value="Genomic_DNA"/>
</dbReference>
<organism evidence="1 2">
    <name type="scientific">Malonomonas rubra DSM 5091</name>
    <dbReference type="NCBI Taxonomy" id="1122189"/>
    <lineage>
        <taxon>Bacteria</taxon>
        <taxon>Pseudomonadati</taxon>
        <taxon>Thermodesulfobacteriota</taxon>
        <taxon>Desulfuromonadia</taxon>
        <taxon>Desulfuromonadales</taxon>
        <taxon>Geopsychrobacteraceae</taxon>
        <taxon>Malonomonas</taxon>
    </lineage>
</organism>
<dbReference type="AlphaFoldDB" id="A0A1M6H1G2"/>
<dbReference type="Gene3D" id="3.60.21.10">
    <property type="match status" value="1"/>
</dbReference>